<evidence type="ECO:0000313" key="3">
    <source>
        <dbReference type="EMBL" id="MFC0544872.1"/>
    </source>
</evidence>
<dbReference type="NCBIfam" id="TIGR00730">
    <property type="entry name" value="Rossman fold protein, TIGR00730 family"/>
    <property type="match status" value="1"/>
</dbReference>
<sequence>MRVCVFCGVRPGPAAPYRDAARELGRALAAKGIGLVYGGARVGLMGEVADGALGEVIGVMPRYLQEYDIRHDGLSQLHIVDGMHERKAMMADLSDAFVALPGGIGTLEEFFEAWTWLRQGLHSKPCALLNVLGFYDGLLGYVDRAIADGFMGPGSLDNLILATDAGELVDALVAS</sequence>
<evidence type="ECO:0000256" key="1">
    <source>
        <dbReference type="ARBA" id="ARBA00006763"/>
    </source>
</evidence>
<dbReference type="Pfam" id="PF03641">
    <property type="entry name" value="Lysine_decarbox"/>
    <property type="match status" value="1"/>
</dbReference>
<keyword evidence="2" id="KW-0378">Hydrolase</keyword>
<dbReference type="PANTHER" id="PTHR31223:SF70">
    <property type="entry name" value="LOG FAMILY PROTEIN YJL055W"/>
    <property type="match status" value="1"/>
</dbReference>
<keyword evidence="4" id="KW-1185">Reference proteome</keyword>
<evidence type="ECO:0000256" key="2">
    <source>
        <dbReference type="RuleBase" id="RU363015"/>
    </source>
</evidence>
<keyword evidence="2" id="KW-0203">Cytokinin biosynthesis</keyword>
<comment type="catalytic activity">
    <reaction evidence="2">
        <text>N(6)-(dimethylallyl)adenosine 5'-phosphate + H2O = N(6)-dimethylallyladenine + D-ribose 5-phosphate</text>
        <dbReference type="Rhea" id="RHEA:48560"/>
        <dbReference type="ChEBI" id="CHEBI:15377"/>
        <dbReference type="ChEBI" id="CHEBI:17660"/>
        <dbReference type="ChEBI" id="CHEBI:57526"/>
        <dbReference type="ChEBI" id="CHEBI:78346"/>
        <dbReference type="EC" id="3.2.2.n1"/>
    </reaction>
</comment>
<dbReference type="PANTHER" id="PTHR31223">
    <property type="entry name" value="LOG FAMILY PROTEIN YJL055W"/>
    <property type="match status" value="1"/>
</dbReference>
<dbReference type="SUPFAM" id="SSF102405">
    <property type="entry name" value="MCP/YpsA-like"/>
    <property type="match status" value="1"/>
</dbReference>
<dbReference type="InterPro" id="IPR005269">
    <property type="entry name" value="LOG"/>
</dbReference>
<evidence type="ECO:0000313" key="4">
    <source>
        <dbReference type="Proteomes" id="UP001589810"/>
    </source>
</evidence>
<comment type="catalytic activity">
    <reaction evidence="2">
        <text>9-ribosyl-trans-zeatin 5'-phosphate + H2O = trans-zeatin + D-ribose 5-phosphate</text>
        <dbReference type="Rhea" id="RHEA:48564"/>
        <dbReference type="ChEBI" id="CHEBI:15377"/>
        <dbReference type="ChEBI" id="CHEBI:16522"/>
        <dbReference type="ChEBI" id="CHEBI:78346"/>
        <dbReference type="ChEBI" id="CHEBI:87947"/>
        <dbReference type="EC" id="3.2.2.n1"/>
    </reaction>
</comment>
<accession>A0ABV6MXP9</accession>
<dbReference type="Gene3D" id="3.40.50.450">
    <property type="match status" value="1"/>
</dbReference>
<organism evidence="3 4">
    <name type="scientific">Kutzneria chonburiensis</name>
    <dbReference type="NCBI Taxonomy" id="1483604"/>
    <lineage>
        <taxon>Bacteria</taxon>
        <taxon>Bacillati</taxon>
        <taxon>Actinomycetota</taxon>
        <taxon>Actinomycetes</taxon>
        <taxon>Pseudonocardiales</taxon>
        <taxon>Pseudonocardiaceae</taxon>
        <taxon>Kutzneria</taxon>
    </lineage>
</organism>
<reference evidence="3 4" key="1">
    <citation type="submission" date="2024-09" db="EMBL/GenBank/DDBJ databases">
        <authorList>
            <person name="Sun Q."/>
            <person name="Mori K."/>
        </authorList>
    </citation>
    <scope>NUCLEOTIDE SEQUENCE [LARGE SCALE GENOMIC DNA]</scope>
    <source>
        <strain evidence="3 4">TBRC 1432</strain>
    </source>
</reference>
<proteinExistence type="inferred from homology"/>
<comment type="caution">
    <text evidence="3">The sequence shown here is derived from an EMBL/GenBank/DDBJ whole genome shotgun (WGS) entry which is preliminary data.</text>
</comment>
<comment type="similarity">
    <text evidence="1 2">Belongs to the LOG family.</text>
</comment>
<dbReference type="EMBL" id="JBHLUD010000008">
    <property type="protein sequence ID" value="MFC0544872.1"/>
    <property type="molecule type" value="Genomic_DNA"/>
</dbReference>
<protein>
    <recommendedName>
        <fullName evidence="2">Cytokinin riboside 5'-monophosphate phosphoribohydrolase</fullName>
        <ecNumber evidence="2">3.2.2.n1</ecNumber>
    </recommendedName>
</protein>
<dbReference type="EC" id="3.2.2.n1" evidence="2"/>
<dbReference type="InterPro" id="IPR031100">
    <property type="entry name" value="LOG_fam"/>
</dbReference>
<dbReference type="Proteomes" id="UP001589810">
    <property type="component" value="Unassembled WGS sequence"/>
</dbReference>
<name>A0ABV6MXP9_9PSEU</name>
<gene>
    <name evidence="3" type="ORF">ACFFH7_25435</name>
</gene>
<dbReference type="RefSeq" id="WP_273936394.1">
    <property type="nucleotide sequence ID" value="NZ_CP097263.1"/>
</dbReference>